<dbReference type="InterPro" id="IPR015946">
    <property type="entry name" value="KH_dom-like_a/b"/>
</dbReference>
<dbReference type="EMBL" id="QXIS01000006">
    <property type="protein sequence ID" value="RIE06683.1"/>
    <property type="molecule type" value="Genomic_DNA"/>
</dbReference>
<sequence>MRLSKHAEQLVTDFLVDFFKALDENPEIQVAYTDGDPYINITGLTGNGTFLTKDQMCLSALQHIANVVVHKDREGAPGIVTVDVDGYVMRQREMLKRMAIDAALRVKREKQSVMLQPMSAKARRIIHVTLKDYPGITTHSEGRDPQRRVIVELTR</sequence>
<keyword evidence="3" id="KW-1185">Reference proteome</keyword>
<comment type="caution">
    <text evidence="2">The sequence shown here is derived from an EMBL/GenBank/DDBJ whole genome shotgun (WGS) entry which is preliminary data.</text>
</comment>
<reference evidence="2 3" key="1">
    <citation type="submission" date="2018-09" db="EMBL/GenBank/DDBJ databases">
        <title>Discovery and Ecogenomic Context for Candidatus Cryosericales, a Global Caldiserica Order Active in Thawing Permafrost.</title>
        <authorList>
            <person name="Martinez M.A."/>
            <person name="Woodcroft B.J."/>
            <person name="Ignacio Espinoza J.C."/>
            <person name="Zayed A."/>
            <person name="Singleton C.M."/>
            <person name="Boyd J."/>
            <person name="Li Y.-F."/>
            <person name="Purvine S."/>
            <person name="Maughan H."/>
            <person name="Hodgkins S.B."/>
            <person name="Anderson D."/>
            <person name="Sederholm M."/>
            <person name="Temperton B."/>
            <person name="Saleska S.R."/>
            <person name="Tyson G.W."/>
            <person name="Rich V.I."/>
        </authorList>
    </citation>
    <scope>NUCLEOTIDE SEQUENCE [LARGE SCALE GENOMIC DNA]</scope>
    <source>
        <strain evidence="2 3">SMC7</strain>
    </source>
</reference>
<gene>
    <name evidence="2" type="ORF">SMC7_01365</name>
</gene>
<protein>
    <recommendedName>
        <fullName evidence="1">R3H domain-containing protein</fullName>
    </recommendedName>
</protein>
<dbReference type="Gene3D" id="3.30.1370.50">
    <property type="entry name" value="R3H-like domain"/>
    <property type="match status" value="1"/>
</dbReference>
<dbReference type="InterPro" id="IPR034079">
    <property type="entry name" value="R3H_KhpB"/>
</dbReference>
<evidence type="ECO:0000313" key="2">
    <source>
        <dbReference type="EMBL" id="RIE06683.1"/>
    </source>
</evidence>
<organism evidence="2 3">
    <name type="scientific">Candidatus Cryosericum terrychapinii</name>
    <dbReference type="NCBI Taxonomy" id="2290919"/>
    <lineage>
        <taxon>Bacteria</taxon>
        <taxon>Pseudomonadati</taxon>
        <taxon>Caldisericota/Cryosericota group</taxon>
        <taxon>Candidatus Cryosericota</taxon>
        <taxon>Candidatus Cryosericia</taxon>
        <taxon>Candidatus Cryosericales</taxon>
        <taxon>Candidatus Cryosericaceae</taxon>
        <taxon>Candidatus Cryosericum</taxon>
    </lineage>
</organism>
<proteinExistence type="predicted"/>
<dbReference type="SMART" id="SM00393">
    <property type="entry name" value="R3H"/>
    <property type="match status" value="1"/>
</dbReference>
<dbReference type="PROSITE" id="PS51061">
    <property type="entry name" value="R3H"/>
    <property type="match status" value="1"/>
</dbReference>
<accession>A0A398CVZ0</accession>
<dbReference type="InterPro" id="IPR001374">
    <property type="entry name" value="R3H_dom"/>
</dbReference>
<feature type="domain" description="R3H" evidence="1">
    <location>
        <begin position="89"/>
        <end position="155"/>
    </location>
</feature>
<dbReference type="Pfam" id="PF01424">
    <property type="entry name" value="R3H"/>
    <property type="match status" value="1"/>
</dbReference>
<dbReference type="InterPro" id="IPR039247">
    <property type="entry name" value="KhpB"/>
</dbReference>
<dbReference type="PANTHER" id="PTHR35800">
    <property type="entry name" value="PROTEIN JAG"/>
    <property type="match status" value="1"/>
</dbReference>
<dbReference type="InterPro" id="IPR036867">
    <property type="entry name" value="R3H_dom_sf"/>
</dbReference>
<dbReference type="OrthoDB" id="9785210at2"/>
<name>A0A398CVZ0_9BACT</name>
<evidence type="ECO:0000259" key="1">
    <source>
        <dbReference type="PROSITE" id="PS51061"/>
    </source>
</evidence>
<dbReference type="SUPFAM" id="SSF82708">
    <property type="entry name" value="R3H domain"/>
    <property type="match status" value="1"/>
</dbReference>
<dbReference type="Proteomes" id="UP000266328">
    <property type="component" value="Unassembled WGS sequence"/>
</dbReference>
<dbReference type="PANTHER" id="PTHR35800:SF1">
    <property type="entry name" value="RNA-BINDING PROTEIN KHPB"/>
    <property type="match status" value="1"/>
</dbReference>
<dbReference type="GO" id="GO:0003723">
    <property type="term" value="F:RNA binding"/>
    <property type="evidence" value="ECO:0007669"/>
    <property type="project" value="InterPro"/>
</dbReference>
<dbReference type="CDD" id="cd02644">
    <property type="entry name" value="R3H_jag"/>
    <property type="match status" value="1"/>
</dbReference>
<evidence type="ECO:0000313" key="3">
    <source>
        <dbReference type="Proteomes" id="UP000266328"/>
    </source>
</evidence>
<dbReference type="AlphaFoldDB" id="A0A398CVZ0"/>
<dbReference type="RefSeq" id="WP_119088586.1">
    <property type="nucleotide sequence ID" value="NZ_QXIS01000006.1"/>
</dbReference>
<dbReference type="Gene3D" id="3.30.300.20">
    <property type="match status" value="1"/>
</dbReference>